<sequence length="726" mass="76970">MPPAAQTRRTRTAARRMMDEDEPALARAGGADEVGRERGDEAARGLASGSSDVQKGGKRATTSTSSRPPPTPPPSSSRRRTLSKTSQHSPSSSPKLLVKLSGRVYRPPSPGDPRTKREFEADLLLQDPSETVEDLERARREKRRRDVEREMARARAEEAGGSKARLRALVADDDEQDEDDGLDVLPSPSKRRKARVSTPEAAELPAKPALGAPFDRPVTPPPPPPAAFPTSAALASPSSPALGLPFAPSPRRGSTAPPLSPPLASLLALHSAVERALILHLSTSGSSLASTISDTRPSSSSSSAFSSTDYPATEATVRMPNLIDLPTLSRLLESTGKRFDESALRRLVWAWQGASPSSTSLPAADEVGGLGFVVSRARCAAPGGRVAATYGLGIAVAVRANPQLPKLELVGSPAAARTPPKSPGSVGMGRDGMSIVALWTQGKEERRREVERRLRAWDKSEKRARVKREDEMDDDLDLSFAASATSSDSIPLAALPLLPPAVAAIASTSTPSPTTPPSTPSRPAAGPGAGAMPVVSPRDFVDSLLKGKPAKGKGGSASDRDRARRERIEAKQAAQRASAYQSSLTSLSSGDSSPSKRSLKQHKLGGPSDDLDSAPTPQDLVRHNAMLSRLGSVADVVAMRCQGRPTRLEDVCQAVANSPLLAIGFDEATQSLSFLASRFPEFCYLKQVGQDEWVYLRGAQKPVDVKEEVRIELERVAAAREGATTV</sequence>
<proteinExistence type="predicted"/>
<feature type="region of interest" description="Disordered" evidence="1">
    <location>
        <begin position="506"/>
        <end position="618"/>
    </location>
</feature>
<feature type="compositionally biased region" description="Low complexity" evidence="1">
    <location>
        <begin position="199"/>
        <end position="217"/>
    </location>
</feature>
<accession>A0AAV5GD96</accession>
<dbReference type="EMBL" id="BQKY01000007">
    <property type="protein sequence ID" value="GJN90511.1"/>
    <property type="molecule type" value="Genomic_DNA"/>
</dbReference>
<keyword evidence="3" id="KW-1185">Reference proteome</keyword>
<reference evidence="2 3" key="1">
    <citation type="submission" date="2021-12" db="EMBL/GenBank/DDBJ databases">
        <title>High titer production of polyol ester of fatty acids by Rhodotorula paludigena BS15 towards product separation-free biomass refinery.</title>
        <authorList>
            <person name="Mano J."/>
            <person name="Ono H."/>
            <person name="Tanaka T."/>
            <person name="Naito K."/>
            <person name="Sushida H."/>
            <person name="Ike M."/>
            <person name="Tokuyasu K."/>
            <person name="Kitaoka M."/>
        </authorList>
    </citation>
    <scope>NUCLEOTIDE SEQUENCE [LARGE SCALE GENOMIC DNA]</scope>
    <source>
        <strain evidence="2 3">BS15</strain>
    </source>
</reference>
<evidence type="ECO:0000313" key="3">
    <source>
        <dbReference type="Proteomes" id="UP001342314"/>
    </source>
</evidence>
<organism evidence="2 3">
    <name type="scientific">Rhodotorula paludigena</name>
    <dbReference type="NCBI Taxonomy" id="86838"/>
    <lineage>
        <taxon>Eukaryota</taxon>
        <taxon>Fungi</taxon>
        <taxon>Dikarya</taxon>
        <taxon>Basidiomycota</taxon>
        <taxon>Pucciniomycotina</taxon>
        <taxon>Microbotryomycetes</taxon>
        <taxon>Sporidiobolales</taxon>
        <taxon>Sporidiobolaceae</taxon>
        <taxon>Rhodotorula</taxon>
    </lineage>
</organism>
<evidence type="ECO:0008006" key="4">
    <source>
        <dbReference type="Google" id="ProtNLM"/>
    </source>
</evidence>
<protein>
    <recommendedName>
        <fullName evidence="4">DNA replication factor Cdt1 C-terminal domain-containing protein</fullName>
    </recommendedName>
</protein>
<feature type="region of interest" description="Disordered" evidence="1">
    <location>
        <begin position="287"/>
        <end position="308"/>
    </location>
</feature>
<evidence type="ECO:0000256" key="1">
    <source>
        <dbReference type="SAM" id="MobiDB-lite"/>
    </source>
</evidence>
<feature type="compositionally biased region" description="Basic and acidic residues" evidence="1">
    <location>
        <begin position="33"/>
        <end position="43"/>
    </location>
</feature>
<feature type="compositionally biased region" description="Low complexity" evidence="1">
    <location>
        <begin position="83"/>
        <end position="101"/>
    </location>
</feature>
<feature type="compositionally biased region" description="Acidic residues" evidence="1">
    <location>
        <begin position="171"/>
        <end position="182"/>
    </location>
</feature>
<feature type="compositionally biased region" description="Pro residues" evidence="1">
    <location>
        <begin position="218"/>
        <end position="227"/>
    </location>
</feature>
<feature type="compositionally biased region" description="Low complexity" evidence="1">
    <location>
        <begin position="228"/>
        <end position="259"/>
    </location>
</feature>
<feature type="compositionally biased region" description="Low complexity" evidence="1">
    <location>
        <begin position="571"/>
        <end position="596"/>
    </location>
</feature>
<gene>
    <name evidence="2" type="ORF">Rhopal_003522-T1</name>
</gene>
<comment type="caution">
    <text evidence="2">The sequence shown here is derived from an EMBL/GenBank/DDBJ whole genome shotgun (WGS) entry which is preliminary data.</text>
</comment>
<feature type="region of interest" description="Disordered" evidence="1">
    <location>
        <begin position="1"/>
        <end position="259"/>
    </location>
</feature>
<evidence type="ECO:0000313" key="2">
    <source>
        <dbReference type="EMBL" id="GJN90511.1"/>
    </source>
</evidence>
<dbReference type="Proteomes" id="UP001342314">
    <property type="component" value="Unassembled WGS sequence"/>
</dbReference>
<name>A0AAV5GD96_9BASI</name>
<feature type="compositionally biased region" description="Low complexity" evidence="1">
    <location>
        <begin position="521"/>
        <end position="537"/>
    </location>
</feature>
<dbReference type="AlphaFoldDB" id="A0AAV5GD96"/>
<dbReference type="InterPro" id="IPR038090">
    <property type="entry name" value="Cdt1_C_WH_dom_sf"/>
</dbReference>
<dbReference type="Gene3D" id="1.10.10.1420">
    <property type="entry name" value="DNA replication factor Cdt1, C-terminal WH domain"/>
    <property type="match status" value="1"/>
</dbReference>
<feature type="compositionally biased region" description="Basic and acidic residues" evidence="1">
    <location>
        <begin position="558"/>
        <end position="570"/>
    </location>
</feature>
<feature type="compositionally biased region" description="Basic and acidic residues" evidence="1">
    <location>
        <begin position="134"/>
        <end position="160"/>
    </location>
</feature>